<dbReference type="EMBL" id="JABCKV010000005">
    <property type="protein sequence ID" value="KAG5648081.1"/>
    <property type="molecule type" value="Genomic_DNA"/>
</dbReference>
<dbReference type="GO" id="GO:0005657">
    <property type="term" value="C:replication fork"/>
    <property type="evidence" value="ECO:0007669"/>
    <property type="project" value="InterPro"/>
</dbReference>
<dbReference type="GO" id="GO:0042148">
    <property type="term" value="P:DNA strand invasion"/>
    <property type="evidence" value="ECO:0007669"/>
    <property type="project" value="TreeGrafter"/>
</dbReference>
<dbReference type="CDD" id="cd19490">
    <property type="entry name" value="XRCC2"/>
    <property type="match status" value="1"/>
</dbReference>
<gene>
    <name evidence="1" type="ORF">DXG03_007116</name>
</gene>
<dbReference type="GO" id="GO:0033063">
    <property type="term" value="C:Rad51B-Rad51C-Rad51D-XRCC2 complex"/>
    <property type="evidence" value="ECO:0007669"/>
    <property type="project" value="InterPro"/>
</dbReference>
<dbReference type="GO" id="GO:0000400">
    <property type="term" value="F:four-way junction DNA binding"/>
    <property type="evidence" value="ECO:0007669"/>
    <property type="project" value="TreeGrafter"/>
</dbReference>
<dbReference type="GO" id="GO:0005815">
    <property type="term" value="C:microtubule organizing center"/>
    <property type="evidence" value="ECO:0007669"/>
    <property type="project" value="TreeGrafter"/>
</dbReference>
<dbReference type="SUPFAM" id="SSF52540">
    <property type="entry name" value="P-loop containing nucleoside triphosphate hydrolases"/>
    <property type="match status" value="1"/>
</dbReference>
<accession>A0A9P7GDV4</accession>
<dbReference type="GO" id="GO:0000724">
    <property type="term" value="P:double-strand break repair via homologous recombination"/>
    <property type="evidence" value="ECO:0007669"/>
    <property type="project" value="InterPro"/>
</dbReference>
<reference evidence="1" key="2">
    <citation type="submission" date="2021-10" db="EMBL/GenBank/DDBJ databases">
        <title>Phylogenomics reveals ancestral predisposition of the termite-cultivated fungus Termitomyces towards a domesticated lifestyle.</title>
        <authorList>
            <person name="Auxier B."/>
            <person name="Grum-Grzhimaylo A."/>
            <person name="Cardenas M.E."/>
            <person name="Lodge J.D."/>
            <person name="Laessoe T."/>
            <person name="Pedersen O."/>
            <person name="Smith M.E."/>
            <person name="Kuyper T.W."/>
            <person name="Franco-Molano E.A."/>
            <person name="Baroni T.J."/>
            <person name="Aanen D.K."/>
        </authorList>
    </citation>
    <scope>NUCLEOTIDE SEQUENCE</scope>
    <source>
        <strain evidence="1">AP01</strain>
        <tissue evidence="1">Mycelium</tissue>
    </source>
</reference>
<protein>
    <recommendedName>
        <fullName evidence="3">DNA recombination and repair protein Rad51-like C-terminal domain-containing protein</fullName>
    </recommendedName>
</protein>
<dbReference type="PANTHER" id="PTHR46644:SF2">
    <property type="entry name" value="DNA REPAIR PROTEIN XRCC2"/>
    <property type="match status" value="1"/>
</dbReference>
<proteinExistence type="predicted"/>
<name>A0A9P7GDV4_9AGAR</name>
<keyword evidence="2" id="KW-1185">Reference proteome</keyword>
<evidence type="ECO:0000313" key="1">
    <source>
        <dbReference type="EMBL" id="KAG5648081.1"/>
    </source>
</evidence>
<dbReference type="OrthoDB" id="420422at2759"/>
<reference evidence="1" key="1">
    <citation type="submission" date="2020-07" db="EMBL/GenBank/DDBJ databases">
        <authorList>
            <person name="Nieuwenhuis M."/>
            <person name="Van De Peppel L.J.J."/>
        </authorList>
    </citation>
    <scope>NUCLEOTIDE SEQUENCE</scope>
    <source>
        <strain evidence="1">AP01</strain>
        <tissue evidence="1">Mycelium</tissue>
    </source>
</reference>
<evidence type="ECO:0000313" key="2">
    <source>
        <dbReference type="Proteomes" id="UP000775547"/>
    </source>
</evidence>
<evidence type="ECO:0008006" key="3">
    <source>
        <dbReference type="Google" id="ProtNLM"/>
    </source>
</evidence>
<dbReference type="Proteomes" id="UP000775547">
    <property type="component" value="Unassembled WGS sequence"/>
</dbReference>
<sequence>MTDKHRTPCHAQRYLFRLPGPSSPVGLTHIPALDAHLFSIAKHASPDSSLNHGDVLEIQGPPSSGKTHLLYHLLVDCITPSGYNAIDLGGWAKAGIVFDMDHSFDILRFNRLFRSRLTRLIGGTSASAVDSIAKRSLERLHIFRPSSSSQLAVTISHLAQYHTSRLAKEEIGIVAIDSMSAHYWPDRFIAEQIRTAAAASPEHSKEALITPMQHVLSALESFRRSHGAVTVLTNWGLHPVYNSNPILFRQHLHPFPAPFPHSHPPNPRQDTNAAASLSLRLTCHITLHQETSGPVAGASANQDGSWDMSQKSIVVGVIRTPSHPAVNKFVLSITANDILAN</sequence>
<dbReference type="PANTHER" id="PTHR46644">
    <property type="entry name" value="DNA REPAIR PROTEIN XRCC2"/>
    <property type="match status" value="1"/>
</dbReference>
<dbReference type="InterPro" id="IPR030547">
    <property type="entry name" value="XRCC2"/>
</dbReference>
<dbReference type="InterPro" id="IPR027417">
    <property type="entry name" value="P-loop_NTPase"/>
</dbReference>
<dbReference type="Gene3D" id="3.40.50.300">
    <property type="entry name" value="P-loop containing nucleotide triphosphate hydrolases"/>
    <property type="match status" value="1"/>
</dbReference>
<dbReference type="AlphaFoldDB" id="A0A9P7GDV4"/>
<organism evidence="1 2">
    <name type="scientific">Asterophora parasitica</name>
    <dbReference type="NCBI Taxonomy" id="117018"/>
    <lineage>
        <taxon>Eukaryota</taxon>
        <taxon>Fungi</taxon>
        <taxon>Dikarya</taxon>
        <taxon>Basidiomycota</taxon>
        <taxon>Agaricomycotina</taxon>
        <taxon>Agaricomycetes</taxon>
        <taxon>Agaricomycetidae</taxon>
        <taxon>Agaricales</taxon>
        <taxon>Tricholomatineae</taxon>
        <taxon>Lyophyllaceae</taxon>
        <taxon>Asterophora</taxon>
    </lineage>
</organism>
<comment type="caution">
    <text evidence="1">The sequence shown here is derived from an EMBL/GenBank/DDBJ whole genome shotgun (WGS) entry which is preliminary data.</text>
</comment>